<dbReference type="AlphaFoldDB" id="L0EGZ0"/>
<dbReference type="KEGG" id="tco:Theco_2807"/>
<dbReference type="HOGENOM" id="CLU_038905_0_0_9"/>
<name>L0EGZ0_THECK</name>
<reference evidence="3" key="1">
    <citation type="submission" date="2012-01" db="EMBL/GenBank/DDBJ databases">
        <title>Complete sequence of chromosome of Thermobacillus composti KWC4.</title>
        <authorList>
            <person name="Lucas S."/>
            <person name="Han J."/>
            <person name="Lapidus A."/>
            <person name="Cheng J.-F."/>
            <person name="Goodwin L."/>
            <person name="Pitluck S."/>
            <person name="Peters L."/>
            <person name="Ovchinnikova G."/>
            <person name="Teshima H."/>
            <person name="Detter J.C."/>
            <person name="Han C."/>
            <person name="Tapia R."/>
            <person name="Land M."/>
            <person name="Hauser L."/>
            <person name="Kyrpides N."/>
            <person name="Ivanova N."/>
            <person name="Pagani I."/>
            <person name="Anderson I."/>
            <person name="Woyke T."/>
        </authorList>
    </citation>
    <scope>NUCLEOTIDE SEQUENCE [LARGE SCALE GENOMIC DNA]</scope>
    <source>
        <strain evidence="3">DSM 18247 / JCM 13945 / KWC4</strain>
    </source>
</reference>
<dbReference type="eggNOG" id="ENOG5033RBX">
    <property type="taxonomic scope" value="Bacteria"/>
</dbReference>
<keyword evidence="3" id="KW-1185">Reference proteome</keyword>
<feature type="coiled-coil region" evidence="1">
    <location>
        <begin position="147"/>
        <end position="234"/>
    </location>
</feature>
<organism evidence="2 3">
    <name type="scientific">Thermobacillus composti (strain DSM 18247 / JCM 13945 / KWC4)</name>
    <dbReference type="NCBI Taxonomy" id="717605"/>
    <lineage>
        <taxon>Bacteria</taxon>
        <taxon>Bacillati</taxon>
        <taxon>Bacillota</taxon>
        <taxon>Bacilli</taxon>
        <taxon>Bacillales</taxon>
        <taxon>Paenibacillaceae</taxon>
        <taxon>Thermobacillus</taxon>
    </lineage>
</organism>
<sequence length="532" mass="62353">MKYLPQLSKEELQFICSLIPHQNAISYFSRYPKEFAKVRRGFRPNKLTKRHVEYILLNFHNHNFISNLIEQHIHDWVSITQEQINMCIQEGNSKEVAIIKALSQSNFSNNTQLYFKLVNENYSEEYIGFLSAFINIYKETSVIKEVKENIEKELRLLESDLRTLKVNLDSSRGKQRDSVEEQLKKSSAEINEIKKKIVAVEDYADTIDDNQKRIEFLLNENAMLQKKIEIMSGELSEIKDACILTEKNESIRIEIDQEQIIENISELPIPKSPSDIDEFKEYLSYNLENIGLTKNTEYFRLLIEHLSEVLFQGFPIIISHKVGLNLIKCTANTLIGNQNAKMLVYYQNITSTHINHFFSTADRIVGLANFLGNFNETELIPIFEKHRDKIIFLTVAYNRTLNYVSKEFLEYCRYLNLDRISALSLTVNLTEDPSSLEEQSKVFELNYEWNRYQRILKQILMELDFRQSLVERYCSYVKNEDDLCRLLAFEILPYCTDVLQINPYNISNQLNKYAGHAGRCPIKNLLLGWFAQ</sequence>
<dbReference type="OrthoDB" id="1833514at2"/>
<accession>L0EGZ0</accession>
<keyword evidence="1" id="KW-0175">Coiled coil</keyword>
<protein>
    <submittedName>
        <fullName evidence="2">Uncharacterized protein</fullName>
    </submittedName>
</protein>
<evidence type="ECO:0000313" key="3">
    <source>
        <dbReference type="Proteomes" id="UP000010795"/>
    </source>
</evidence>
<evidence type="ECO:0000313" key="2">
    <source>
        <dbReference type="EMBL" id="AGA58894.1"/>
    </source>
</evidence>
<dbReference type="RefSeq" id="WP_015255634.1">
    <property type="nucleotide sequence ID" value="NC_019897.1"/>
</dbReference>
<evidence type="ECO:0000256" key="1">
    <source>
        <dbReference type="SAM" id="Coils"/>
    </source>
</evidence>
<proteinExistence type="predicted"/>
<dbReference type="EMBL" id="CP003255">
    <property type="protein sequence ID" value="AGA58894.1"/>
    <property type="molecule type" value="Genomic_DNA"/>
</dbReference>
<dbReference type="STRING" id="717605.Theco_2807"/>
<gene>
    <name evidence="2" type="ordered locus">Theco_2807</name>
</gene>
<dbReference type="Proteomes" id="UP000010795">
    <property type="component" value="Chromosome"/>
</dbReference>